<dbReference type="EMBL" id="ACKY01000053">
    <property type="protein sequence ID" value="EEV88835.1"/>
    <property type="molecule type" value="Genomic_DNA"/>
</dbReference>
<proteinExistence type="predicted"/>
<feature type="compositionally biased region" description="Polar residues" evidence="1">
    <location>
        <begin position="33"/>
        <end position="45"/>
    </location>
</feature>
<organism evidence="2 3">
    <name type="scientific">Cardiobacterium hominis (strain ATCC 15826 / DSM 8339 / NCTC 10426 / 6573)</name>
    <dbReference type="NCBI Taxonomy" id="638300"/>
    <lineage>
        <taxon>Bacteria</taxon>
        <taxon>Pseudomonadati</taxon>
        <taxon>Pseudomonadota</taxon>
        <taxon>Gammaproteobacteria</taxon>
        <taxon>Cardiobacteriales</taxon>
        <taxon>Cardiobacteriaceae</taxon>
        <taxon>Cardiobacterium</taxon>
    </lineage>
</organism>
<dbReference type="HOGENOM" id="CLU_3197574_0_0_6"/>
<dbReference type="Proteomes" id="UP000004870">
    <property type="component" value="Unassembled WGS sequence"/>
</dbReference>
<evidence type="ECO:0000313" key="3">
    <source>
        <dbReference type="Proteomes" id="UP000004870"/>
    </source>
</evidence>
<sequence length="45" mass="4838">MNPPDYPLPRGGGTGWGQQIIRTATAPPDDVNSFHSPNYQNTTAP</sequence>
<feature type="region of interest" description="Disordered" evidence="1">
    <location>
        <begin position="25"/>
        <end position="45"/>
    </location>
</feature>
<dbReference type="AlphaFoldDB" id="C8N958"/>
<protein>
    <submittedName>
        <fullName evidence="2">Uncharacterized protein</fullName>
    </submittedName>
</protein>
<evidence type="ECO:0000256" key="1">
    <source>
        <dbReference type="SAM" id="MobiDB-lite"/>
    </source>
</evidence>
<keyword evidence="3" id="KW-1185">Reference proteome</keyword>
<evidence type="ECO:0000313" key="2">
    <source>
        <dbReference type="EMBL" id="EEV88835.1"/>
    </source>
</evidence>
<gene>
    <name evidence="2" type="ORF">HMPREF0198_1036</name>
</gene>
<reference evidence="2 3" key="1">
    <citation type="submission" date="2009-08" db="EMBL/GenBank/DDBJ databases">
        <authorList>
            <person name="Qin X."/>
            <person name="Bachman B."/>
            <person name="Battles P."/>
            <person name="Bell A."/>
            <person name="Bess C."/>
            <person name="Bickham C."/>
            <person name="Chaboub L."/>
            <person name="Chen D."/>
            <person name="Coyle M."/>
            <person name="Deiros D.R."/>
            <person name="Dinh H."/>
            <person name="Forbes L."/>
            <person name="Fowler G."/>
            <person name="Francisco L."/>
            <person name="Fu Q."/>
            <person name="Gubbala S."/>
            <person name="Hale W."/>
            <person name="Han Y."/>
            <person name="Hemphill L."/>
            <person name="Highlander S.K."/>
            <person name="Hirani K."/>
            <person name="Hogues M."/>
            <person name="Jackson L."/>
            <person name="Jakkamsetti A."/>
            <person name="Javaid M."/>
            <person name="Jiang H."/>
            <person name="Korchina V."/>
            <person name="Kovar C."/>
            <person name="Lara F."/>
            <person name="Lee S."/>
            <person name="Mata R."/>
            <person name="Mathew T."/>
            <person name="Moen C."/>
            <person name="Morales K."/>
            <person name="Munidasa M."/>
            <person name="Nazareth L."/>
            <person name="Ngo R."/>
            <person name="Nguyen L."/>
            <person name="Okwuonu G."/>
            <person name="Ongeri F."/>
            <person name="Patil S."/>
            <person name="Petrosino J."/>
            <person name="Pham C."/>
            <person name="Pham P."/>
            <person name="Pu L.-L."/>
            <person name="Puazo M."/>
            <person name="Raj R."/>
            <person name="Reid J."/>
            <person name="Rouhana J."/>
            <person name="Saada N."/>
            <person name="Shang Y."/>
            <person name="Simmons D."/>
            <person name="Thornton R."/>
            <person name="Warren J."/>
            <person name="Weissenberger G."/>
            <person name="Zhang J."/>
            <person name="Zhang L."/>
            <person name="Zhou C."/>
            <person name="Zhu D."/>
            <person name="Muzny D."/>
            <person name="Worley K."/>
            <person name="Gibbs R."/>
        </authorList>
    </citation>
    <scope>NUCLEOTIDE SEQUENCE [LARGE SCALE GENOMIC DNA]</scope>
    <source>
        <strain evidence="3">ATCC 15826 / DSM 8339 / NCTC 10426 / 6573</strain>
    </source>
</reference>
<comment type="caution">
    <text evidence="2">The sequence shown here is derived from an EMBL/GenBank/DDBJ whole genome shotgun (WGS) entry which is preliminary data.</text>
</comment>
<accession>C8N958</accession>
<name>C8N958_CARH6</name>